<sequence length="218" mass="22381">MLCRAPTARSSGGCAAVRSPGSRGSKELGARVPEPRGDGQCPPLGTGGDEGPAASRPHPRPGRQAPGAGRDGEGAAWSAVRGLGGPPLRPGSPGPEEGPAPPPPPSAPPRSRSRSRARRRRRRRRRRSHCRFSATHRRDARAGQLRRAPARAEPSATPRHPCCSPAPGPHSPTRALSASAGLSEALRSRAADVQAPAGSSPGRAAHSTGPRAFRCGGA</sequence>
<gene>
    <name evidence="3" type="primary">LOC113835496</name>
</gene>
<dbReference type="Proteomes" id="UP001108280">
    <property type="component" value="Chromosome 4"/>
</dbReference>
<dbReference type="RefSeq" id="XP_027270037.1">
    <property type="nucleotide sequence ID" value="XM_027414236.1"/>
</dbReference>
<dbReference type="AlphaFoldDB" id="A0A9J7FYV0"/>
<feature type="region of interest" description="Disordered" evidence="1">
    <location>
        <begin position="1"/>
        <end position="218"/>
    </location>
</feature>
<keyword evidence="2" id="KW-1185">Reference proteome</keyword>
<reference evidence="3" key="3">
    <citation type="submission" date="2025-08" db="UniProtKB">
        <authorList>
            <consortium name="RefSeq"/>
        </authorList>
    </citation>
    <scope>IDENTIFICATION</scope>
    <source>
        <strain evidence="3">17A/GY</strain>
        <tissue evidence="3">Liver</tissue>
    </source>
</reference>
<feature type="compositionally biased region" description="Basic and acidic residues" evidence="1">
    <location>
        <begin position="24"/>
        <end position="37"/>
    </location>
</feature>
<dbReference type="KEGG" id="cge:113835496"/>
<feature type="compositionally biased region" description="Basic residues" evidence="1">
    <location>
        <begin position="111"/>
        <end position="135"/>
    </location>
</feature>
<organism evidence="2 3">
    <name type="scientific">Cricetulus griseus</name>
    <name type="common">Chinese hamster</name>
    <name type="synonym">Cricetulus barabensis griseus</name>
    <dbReference type="NCBI Taxonomy" id="10029"/>
    <lineage>
        <taxon>Eukaryota</taxon>
        <taxon>Metazoa</taxon>
        <taxon>Chordata</taxon>
        <taxon>Craniata</taxon>
        <taxon>Vertebrata</taxon>
        <taxon>Euteleostomi</taxon>
        <taxon>Mammalia</taxon>
        <taxon>Eutheria</taxon>
        <taxon>Euarchontoglires</taxon>
        <taxon>Glires</taxon>
        <taxon>Rodentia</taxon>
        <taxon>Myomorpha</taxon>
        <taxon>Muroidea</taxon>
        <taxon>Cricetidae</taxon>
        <taxon>Cricetinae</taxon>
        <taxon>Cricetulus</taxon>
    </lineage>
</organism>
<accession>A0A9J7FYV0</accession>
<dbReference type="GeneID" id="113835496"/>
<evidence type="ECO:0000256" key="1">
    <source>
        <dbReference type="SAM" id="MobiDB-lite"/>
    </source>
</evidence>
<proteinExistence type="predicted"/>
<evidence type="ECO:0000313" key="3">
    <source>
        <dbReference type="RefSeq" id="XP_027270037.1"/>
    </source>
</evidence>
<evidence type="ECO:0000313" key="2">
    <source>
        <dbReference type="Proteomes" id="UP001108280"/>
    </source>
</evidence>
<protein>
    <submittedName>
        <fullName evidence="3">Serine/arginine repetitive matrix protein 3-like</fullName>
    </submittedName>
</protein>
<feature type="compositionally biased region" description="Low complexity" evidence="1">
    <location>
        <begin position="174"/>
        <end position="185"/>
    </location>
</feature>
<feature type="compositionally biased region" description="Pro residues" evidence="1">
    <location>
        <begin position="87"/>
        <end position="108"/>
    </location>
</feature>
<reference evidence="2" key="1">
    <citation type="journal article" date="2018" name="Biotechnol. Bioeng.">
        <title>A reference genome of the Chinese hamster based on a hybrid assembly strategy.</title>
        <authorList>
            <person name="Rupp O."/>
            <person name="MacDonald M.L."/>
            <person name="Li S."/>
            <person name="Dhiman H."/>
            <person name="Polson S."/>
            <person name="Griep S."/>
            <person name="Heffner K."/>
            <person name="Hernandez I."/>
            <person name="Brinkrolf K."/>
            <person name="Jadhav V."/>
            <person name="Samoudi M."/>
            <person name="Hao H."/>
            <person name="Kingham B."/>
            <person name="Goesmann A."/>
            <person name="Betenbaugh M.J."/>
            <person name="Lewis N.E."/>
            <person name="Borth N."/>
            <person name="Lee K.H."/>
        </authorList>
    </citation>
    <scope>NUCLEOTIDE SEQUENCE [LARGE SCALE GENOMIC DNA]</scope>
    <source>
        <strain evidence="2">17A/GY</strain>
    </source>
</reference>
<reference evidence="2" key="2">
    <citation type="journal article" date="2020" name="Biotechnol. Bioeng.">
        <title>Chromosome-scale scaffolds for the Chinese hamster reference genome assembly to facilitate the study of the CHO epigenome.</title>
        <authorList>
            <person name="Hilliard W."/>
            <person name="MacDonald M."/>
            <person name="Lee K.H."/>
        </authorList>
    </citation>
    <scope>NUCLEOTIDE SEQUENCE [LARGE SCALE GENOMIC DNA]</scope>
    <source>
        <strain evidence="2">17A/GY</strain>
    </source>
</reference>
<name>A0A9J7FYV0_CRIGR</name>